<dbReference type="SUPFAM" id="SSF47781">
    <property type="entry name" value="RuvA domain 2-like"/>
    <property type="match status" value="1"/>
</dbReference>
<keyword evidence="3" id="KW-0347">Helicase</keyword>
<feature type="binding site" evidence="3">
    <location>
        <begin position="344"/>
        <end position="348"/>
    </location>
    <ligand>
        <name>ATP</name>
        <dbReference type="ChEBI" id="CHEBI:30616"/>
    </ligand>
</feature>
<comment type="function">
    <text evidence="3">DNA-dependent ATPase and ATP-dependent 5'-3' DNA helicase. Has no activity on blunt DNA or DNA with 3'-overhangs, requires at least 10 bases of 5'-ssDNA for helicase activity.</text>
</comment>
<dbReference type="NCBIfam" id="TIGR01448">
    <property type="entry name" value="recD_rel"/>
    <property type="match status" value="1"/>
</dbReference>
<comment type="caution">
    <text evidence="6">The sequence shown here is derived from an EMBL/GenBank/DDBJ whole genome shotgun (WGS) entry which is preliminary data.</text>
</comment>
<keyword evidence="7" id="KW-1185">Reference proteome</keyword>
<evidence type="ECO:0000256" key="2">
    <source>
        <dbReference type="ARBA" id="ARBA00022840"/>
    </source>
</evidence>
<dbReference type="CDD" id="cd18809">
    <property type="entry name" value="SF1_C_RecD"/>
    <property type="match status" value="1"/>
</dbReference>
<dbReference type="InterPro" id="IPR006345">
    <property type="entry name" value="RecD2"/>
</dbReference>
<keyword evidence="2 3" id="KW-0067">ATP-binding</keyword>
<dbReference type="RefSeq" id="WP_201630812.1">
    <property type="nucleotide sequence ID" value="NZ_JAEQNB010000001.1"/>
</dbReference>
<dbReference type="InterPro" id="IPR027417">
    <property type="entry name" value="P-loop_NTPase"/>
</dbReference>
<dbReference type="Proteomes" id="UP000602284">
    <property type="component" value="Unassembled WGS sequence"/>
</dbReference>
<dbReference type="InterPro" id="IPR027785">
    <property type="entry name" value="UvrD-like_helicase_C"/>
</dbReference>
<dbReference type="CDD" id="cd17933">
    <property type="entry name" value="DEXSc_RecD-like"/>
    <property type="match status" value="1"/>
</dbReference>
<accession>A0ABS1J5G1</accession>
<dbReference type="InterPro" id="IPR003583">
    <property type="entry name" value="Hlx-hairpin-Hlx_DNA-bd_motif"/>
</dbReference>
<sequence>METYEGRIKKITFQAEDDGYTIATLVTEGEKSVVTVVGTMPGLVAGDLVKVSGSWSRHDKFGPQLQVEMWEKVMPQTREGILKYLSSGLVKGIGKATAKKLVESFGVETLQVLERFPERITEVEGIGEKKAERILKSFREQRGVQTLVYYLASKGVPTGIAARIYKRYGAESVAILEENPYRLADEVPGIGFKSADTLAQQIGIPPLAPSRLKFGLKFTLMQAADDGGHVYLPLSELLEKGLHLLGPETAPHLAAALQSLTEERTGGVKVEDGRVYLTGFYYMEEKTAERLRILIGSEGMLDDADPQVVEAVEREEGLSLAPLQREAVEAVLSKRVVVVTGGPGTGKTTTVKAMIAALAKQGIRPVLAAPTGRAAKRMTESTGVESKTLHRLLEYGQVEGEGLKFQRDEDNRLEGRVFIVDEASMIDLYLFHCLLRALPDDARLVLCGDIDQLPSVGAGRVLQDVIDSGSATVVRLLTIFRQAGESYIVKNAHRINQGQLPQSAKDFFFVEQRAVEDVIAYVIDLVTRRLPKYLQGDPLDNIQVLVPMRKGPLGVDALNEHLQAALNPPSPDKREFKQFRVGDKVMQIRNHYQKDVYNGDVGRIVELDPEEEEVTVEFPEGTESRHVTYQSGELDHLTLAYAVSVHKSQGSEYPCVVFPVVFQHRVMLQRNLLYTGVTRAKQLVMLVGNKGALQFAVRNADNQHRYSGLAQRIQRNS</sequence>
<feature type="domain" description="Helix-hairpin-helix DNA-binding motif class 1" evidence="4">
    <location>
        <begin position="182"/>
        <end position="201"/>
    </location>
</feature>
<dbReference type="SUPFAM" id="SSF52540">
    <property type="entry name" value="P-loop containing nucleoside triphosphate hydrolases"/>
    <property type="match status" value="2"/>
</dbReference>
<dbReference type="Gene3D" id="1.10.10.2220">
    <property type="match status" value="1"/>
</dbReference>
<dbReference type="Pfam" id="PF18335">
    <property type="entry name" value="SH3_13"/>
    <property type="match status" value="1"/>
</dbReference>
<evidence type="ECO:0000313" key="7">
    <source>
        <dbReference type="Proteomes" id="UP000602284"/>
    </source>
</evidence>
<keyword evidence="3" id="KW-0413">Isomerase</keyword>
<feature type="domain" description="Helix-hairpin-helix DNA-binding motif class 1" evidence="4">
    <location>
        <begin position="83"/>
        <end position="104"/>
    </location>
</feature>
<keyword evidence="1 3" id="KW-0547">Nucleotide-binding</keyword>
<dbReference type="InterPro" id="IPR041451">
    <property type="entry name" value="RecD2_SH13"/>
</dbReference>
<dbReference type="Pfam" id="PF23139">
    <property type="entry name" value="OB_YrrC"/>
    <property type="match status" value="1"/>
</dbReference>
<reference evidence="6 7" key="1">
    <citation type="submission" date="2021-01" db="EMBL/GenBank/DDBJ databases">
        <title>Tumebacillus sp. strain ITR2 16S ribosomal RNA gene Genome sequencing and assembly.</title>
        <authorList>
            <person name="Kang M."/>
        </authorList>
    </citation>
    <scope>NUCLEOTIDE SEQUENCE [LARGE SCALE GENOMIC DNA]</scope>
    <source>
        <strain evidence="6 7">ITR2</strain>
    </source>
</reference>
<dbReference type="SMART" id="SM00382">
    <property type="entry name" value="AAA"/>
    <property type="match status" value="1"/>
</dbReference>
<comment type="catalytic activity">
    <reaction evidence="3">
        <text>ATP + H2O = ADP + phosphate + H(+)</text>
        <dbReference type="Rhea" id="RHEA:13065"/>
        <dbReference type="ChEBI" id="CHEBI:15377"/>
        <dbReference type="ChEBI" id="CHEBI:15378"/>
        <dbReference type="ChEBI" id="CHEBI:30616"/>
        <dbReference type="ChEBI" id="CHEBI:43474"/>
        <dbReference type="ChEBI" id="CHEBI:456216"/>
        <dbReference type="EC" id="5.6.2.3"/>
    </reaction>
</comment>
<proteinExistence type="inferred from homology"/>
<dbReference type="InterPro" id="IPR050534">
    <property type="entry name" value="Coronavir_polyprotein_1ab"/>
</dbReference>
<evidence type="ECO:0000256" key="1">
    <source>
        <dbReference type="ARBA" id="ARBA00022741"/>
    </source>
</evidence>
<gene>
    <name evidence="3" type="primary">recD2</name>
    <name evidence="6" type="ORF">JJB07_02475</name>
</gene>
<dbReference type="InterPro" id="IPR003593">
    <property type="entry name" value="AAA+_ATPase"/>
</dbReference>
<evidence type="ECO:0000259" key="5">
    <source>
        <dbReference type="SMART" id="SM00382"/>
    </source>
</evidence>
<comment type="similarity">
    <text evidence="3">Belongs to the RecD family. RecD2 subfamily.</text>
</comment>
<evidence type="ECO:0000259" key="4">
    <source>
        <dbReference type="SMART" id="SM00278"/>
    </source>
</evidence>
<feature type="domain" description="AAA+ ATPase" evidence="5">
    <location>
        <begin position="333"/>
        <end position="480"/>
    </location>
</feature>
<dbReference type="Gene3D" id="3.40.50.300">
    <property type="entry name" value="P-loop containing nucleotide triphosphate hydrolases"/>
    <property type="match status" value="2"/>
</dbReference>
<dbReference type="HAMAP" id="MF_01488">
    <property type="entry name" value="RecD2"/>
    <property type="match status" value="1"/>
</dbReference>
<dbReference type="Gene3D" id="2.30.30.940">
    <property type="match status" value="1"/>
</dbReference>
<feature type="domain" description="Helix-hairpin-helix DNA-binding motif class 1" evidence="4">
    <location>
        <begin position="118"/>
        <end position="137"/>
    </location>
</feature>
<dbReference type="SMART" id="SM00278">
    <property type="entry name" value="HhH1"/>
    <property type="match status" value="3"/>
</dbReference>
<organism evidence="6 7">
    <name type="scientific">Tumebacillus amylolyticus</name>
    <dbReference type="NCBI Taxonomy" id="2801339"/>
    <lineage>
        <taxon>Bacteria</taxon>
        <taxon>Bacillati</taxon>
        <taxon>Bacillota</taxon>
        <taxon>Bacilli</taxon>
        <taxon>Bacillales</taxon>
        <taxon>Alicyclobacillaceae</taxon>
        <taxon>Tumebacillus</taxon>
    </lineage>
</organism>
<dbReference type="Pfam" id="PF14490">
    <property type="entry name" value="HHH_RecD2"/>
    <property type="match status" value="1"/>
</dbReference>
<name>A0ABS1J5G1_9BACL</name>
<dbReference type="InterPro" id="IPR055446">
    <property type="entry name" value="RecD2_N_OB"/>
</dbReference>
<dbReference type="PANTHER" id="PTHR43788">
    <property type="entry name" value="DNA2/NAM7 HELICASE FAMILY MEMBER"/>
    <property type="match status" value="1"/>
</dbReference>
<dbReference type="Gene3D" id="1.10.150.20">
    <property type="entry name" value="5' to 3' exonuclease, C-terminal subdomain"/>
    <property type="match status" value="1"/>
</dbReference>
<dbReference type="InterPro" id="IPR029493">
    <property type="entry name" value="RecD2-like_HHH"/>
</dbReference>
<keyword evidence="3" id="KW-0238">DNA-binding</keyword>
<dbReference type="EC" id="5.6.2.3" evidence="3"/>
<evidence type="ECO:0000256" key="3">
    <source>
        <dbReference type="HAMAP-Rule" id="MF_01488"/>
    </source>
</evidence>
<dbReference type="EMBL" id="JAEQNB010000001">
    <property type="protein sequence ID" value="MBL0385503.1"/>
    <property type="molecule type" value="Genomic_DNA"/>
</dbReference>
<dbReference type="InterPro" id="IPR010994">
    <property type="entry name" value="RuvA_2-like"/>
</dbReference>
<dbReference type="Pfam" id="PF13538">
    <property type="entry name" value="UvrD_C_2"/>
    <property type="match status" value="1"/>
</dbReference>
<evidence type="ECO:0000313" key="6">
    <source>
        <dbReference type="EMBL" id="MBL0385503.1"/>
    </source>
</evidence>
<dbReference type="PANTHER" id="PTHR43788:SF6">
    <property type="entry name" value="DNA HELICASE B"/>
    <property type="match status" value="1"/>
</dbReference>
<dbReference type="Pfam" id="PF13245">
    <property type="entry name" value="AAA_19"/>
    <property type="match status" value="1"/>
</dbReference>
<keyword evidence="3" id="KW-0378">Hydrolase</keyword>
<protein>
    <recommendedName>
        <fullName evidence="3">ATP-dependent RecD2 DNA helicase</fullName>
        <ecNumber evidence="3">5.6.2.3</ecNumber>
    </recommendedName>
    <alternativeName>
        <fullName evidence="3">DNA 5'-3' helicase subunit RecD2</fullName>
    </alternativeName>
</protein>